<evidence type="ECO:0000256" key="1">
    <source>
        <dbReference type="ARBA" id="ARBA00004370"/>
    </source>
</evidence>
<gene>
    <name evidence="6" type="ORF">Ahy_B10g103502</name>
</gene>
<organism evidence="6 7">
    <name type="scientific">Arachis hypogaea</name>
    <name type="common">Peanut</name>
    <dbReference type="NCBI Taxonomy" id="3818"/>
    <lineage>
        <taxon>Eukaryota</taxon>
        <taxon>Viridiplantae</taxon>
        <taxon>Streptophyta</taxon>
        <taxon>Embryophyta</taxon>
        <taxon>Tracheophyta</taxon>
        <taxon>Spermatophyta</taxon>
        <taxon>Magnoliopsida</taxon>
        <taxon>eudicotyledons</taxon>
        <taxon>Gunneridae</taxon>
        <taxon>Pentapetalae</taxon>
        <taxon>rosids</taxon>
        <taxon>fabids</taxon>
        <taxon>Fabales</taxon>
        <taxon>Fabaceae</taxon>
        <taxon>Papilionoideae</taxon>
        <taxon>50 kb inversion clade</taxon>
        <taxon>dalbergioids sensu lato</taxon>
        <taxon>Dalbergieae</taxon>
        <taxon>Pterocarpus clade</taxon>
        <taxon>Arachis</taxon>
    </lineage>
</organism>
<keyword evidence="7" id="KW-1185">Reference proteome</keyword>
<keyword evidence="5" id="KW-0325">Glycoprotein</keyword>
<evidence type="ECO:0000256" key="2">
    <source>
        <dbReference type="ARBA" id="ARBA00022729"/>
    </source>
</evidence>
<evidence type="ECO:0000313" key="7">
    <source>
        <dbReference type="Proteomes" id="UP000289738"/>
    </source>
</evidence>
<dbReference type="STRING" id="3818.A0A444X3T6"/>
<accession>A0A444X3T6</accession>
<protein>
    <submittedName>
        <fullName evidence="6">Uncharacterized protein</fullName>
    </submittedName>
</protein>
<sequence length="225" mass="24931">MRELKSKTVSLSSRKSLLLLVLNISAEHHDLVSVLSNAVVTLKTLSSMGLEGELSGDIGSLSELETLDLSYNKDLTINLYHKYQLILMKQFLTKIDGFSFIFRILVGCSFNGPIPDEIGFLKELHFISLNSNSFTGRISHSIGNLLNLYWLDLADNELQGPIPISSGSVPGLDKLHHAKHLKIHLIHVTCSHLGKNNLSGNIPPQLFSSEMALIHLVSLWDPILQ</sequence>
<dbReference type="GO" id="GO:0016020">
    <property type="term" value="C:membrane"/>
    <property type="evidence" value="ECO:0007669"/>
    <property type="project" value="UniProtKB-SubCell"/>
</dbReference>
<keyword evidence="4" id="KW-0472">Membrane</keyword>
<dbReference type="SUPFAM" id="SSF52058">
    <property type="entry name" value="L domain-like"/>
    <property type="match status" value="1"/>
</dbReference>
<dbReference type="InterPro" id="IPR001611">
    <property type="entry name" value="Leu-rich_rpt"/>
</dbReference>
<evidence type="ECO:0000256" key="5">
    <source>
        <dbReference type="ARBA" id="ARBA00023180"/>
    </source>
</evidence>
<reference evidence="6 7" key="1">
    <citation type="submission" date="2019-01" db="EMBL/GenBank/DDBJ databases">
        <title>Sequencing of cultivated peanut Arachis hypogaea provides insights into genome evolution and oil improvement.</title>
        <authorList>
            <person name="Chen X."/>
        </authorList>
    </citation>
    <scope>NUCLEOTIDE SEQUENCE [LARGE SCALE GENOMIC DNA]</scope>
    <source>
        <strain evidence="7">cv. Fuhuasheng</strain>
        <tissue evidence="6">Leaves</tissue>
    </source>
</reference>
<comment type="subcellular location">
    <subcellularLocation>
        <location evidence="1">Membrane</location>
    </subcellularLocation>
</comment>
<dbReference type="PANTHER" id="PTHR45974:SF266">
    <property type="entry name" value="LEUCINE-RICH REPEAT RECEPTOR PROTEIN KINASE HPCA1"/>
    <property type="match status" value="1"/>
</dbReference>
<proteinExistence type="predicted"/>
<dbReference type="InterPro" id="IPR032675">
    <property type="entry name" value="LRR_dom_sf"/>
</dbReference>
<dbReference type="Gene3D" id="3.80.10.10">
    <property type="entry name" value="Ribonuclease Inhibitor"/>
    <property type="match status" value="1"/>
</dbReference>
<evidence type="ECO:0000313" key="6">
    <source>
        <dbReference type="EMBL" id="RYQ84317.1"/>
    </source>
</evidence>
<evidence type="ECO:0000256" key="4">
    <source>
        <dbReference type="ARBA" id="ARBA00023136"/>
    </source>
</evidence>
<dbReference type="Pfam" id="PF00560">
    <property type="entry name" value="LRR_1"/>
    <property type="match status" value="1"/>
</dbReference>
<comment type="caution">
    <text evidence="6">The sequence shown here is derived from an EMBL/GenBank/DDBJ whole genome shotgun (WGS) entry which is preliminary data.</text>
</comment>
<dbReference type="AlphaFoldDB" id="A0A444X3T6"/>
<keyword evidence="3" id="KW-0677">Repeat</keyword>
<evidence type="ECO:0000256" key="3">
    <source>
        <dbReference type="ARBA" id="ARBA00022737"/>
    </source>
</evidence>
<dbReference type="Proteomes" id="UP000289738">
    <property type="component" value="Chromosome B10"/>
</dbReference>
<name>A0A444X3T6_ARAHY</name>
<dbReference type="PANTHER" id="PTHR45974">
    <property type="entry name" value="RECEPTOR-LIKE PROTEIN 55"/>
    <property type="match status" value="1"/>
</dbReference>
<dbReference type="EMBL" id="SDMP01000020">
    <property type="protein sequence ID" value="RYQ84317.1"/>
    <property type="molecule type" value="Genomic_DNA"/>
</dbReference>
<keyword evidence="2" id="KW-0732">Signal</keyword>